<evidence type="ECO:0000256" key="9">
    <source>
        <dbReference type="ARBA" id="ARBA00061532"/>
    </source>
</evidence>
<evidence type="ECO:0000313" key="11">
    <source>
        <dbReference type="EMBL" id="CAI8785273.1"/>
    </source>
</evidence>
<comment type="subcellular location">
    <subcellularLocation>
        <location evidence="1">Cell membrane</location>
        <topology evidence="1">Multi-pass membrane protein</topology>
    </subcellularLocation>
</comment>
<evidence type="ECO:0000313" key="12">
    <source>
        <dbReference type="Proteomes" id="UP001162030"/>
    </source>
</evidence>
<feature type="transmembrane region" description="Helical" evidence="10">
    <location>
        <begin position="401"/>
        <end position="423"/>
    </location>
</feature>
<dbReference type="Pfam" id="PF03023">
    <property type="entry name" value="MurJ"/>
    <property type="match status" value="1"/>
</dbReference>
<keyword evidence="2" id="KW-1003">Cell membrane</keyword>
<keyword evidence="3 10" id="KW-0812">Transmembrane</keyword>
<dbReference type="PANTHER" id="PTHR47019">
    <property type="entry name" value="LIPID II FLIPPASE MURJ"/>
    <property type="match status" value="1"/>
</dbReference>
<evidence type="ECO:0000256" key="7">
    <source>
        <dbReference type="ARBA" id="ARBA00023136"/>
    </source>
</evidence>
<gene>
    <name evidence="11" type="ORF">MSZNOR_1299</name>
</gene>
<evidence type="ECO:0000256" key="6">
    <source>
        <dbReference type="ARBA" id="ARBA00022989"/>
    </source>
</evidence>
<dbReference type="PANTHER" id="PTHR47019:SF1">
    <property type="entry name" value="LIPID II FLIPPASE MURJ"/>
    <property type="match status" value="1"/>
</dbReference>
<feature type="transmembrane region" description="Helical" evidence="10">
    <location>
        <begin position="302"/>
        <end position="321"/>
    </location>
</feature>
<evidence type="ECO:0000256" key="1">
    <source>
        <dbReference type="ARBA" id="ARBA00004651"/>
    </source>
</evidence>
<feature type="transmembrane region" description="Helical" evidence="10">
    <location>
        <begin position="374"/>
        <end position="395"/>
    </location>
</feature>
<evidence type="ECO:0000256" key="10">
    <source>
        <dbReference type="SAM" id="Phobius"/>
    </source>
</evidence>
<feature type="transmembrane region" description="Helical" evidence="10">
    <location>
        <begin position="87"/>
        <end position="111"/>
    </location>
</feature>
<keyword evidence="12" id="KW-1185">Reference proteome</keyword>
<feature type="transmembrane region" description="Helical" evidence="10">
    <location>
        <begin position="222"/>
        <end position="238"/>
    </location>
</feature>
<evidence type="ECO:0000256" key="3">
    <source>
        <dbReference type="ARBA" id="ARBA00022692"/>
    </source>
</evidence>
<dbReference type="RefSeq" id="WP_317963774.1">
    <property type="nucleotide sequence ID" value="NZ_OX458333.1"/>
</dbReference>
<keyword evidence="7 10" id="KW-0472">Membrane</keyword>
<protein>
    <recommendedName>
        <fullName evidence="13">Virulence factor MVIN family protein</fullName>
    </recommendedName>
</protein>
<keyword evidence="5" id="KW-0573">Peptidoglycan synthesis</keyword>
<organism evidence="11 12">
    <name type="scientific">Methylocaldum szegediense</name>
    <dbReference type="NCBI Taxonomy" id="73780"/>
    <lineage>
        <taxon>Bacteria</taxon>
        <taxon>Pseudomonadati</taxon>
        <taxon>Pseudomonadota</taxon>
        <taxon>Gammaproteobacteria</taxon>
        <taxon>Methylococcales</taxon>
        <taxon>Methylococcaceae</taxon>
        <taxon>Methylocaldum</taxon>
    </lineage>
</organism>
<evidence type="ECO:0000256" key="8">
    <source>
        <dbReference type="ARBA" id="ARBA00060041"/>
    </source>
</evidence>
<keyword evidence="6 10" id="KW-1133">Transmembrane helix</keyword>
<feature type="transmembrane region" description="Helical" evidence="10">
    <location>
        <begin position="41"/>
        <end position="66"/>
    </location>
</feature>
<evidence type="ECO:0000256" key="4">
    <source>
        <dbReference type="ARBA" id="ARBA00022960"/>
    </source>
</evidence>
<comment type="similarity">
    <text evidence="9">Belongs to the MurJ/MviN family.</text>
</comment>
<feature type="transmembrane region" description="Helical" evidence="10">
    <location>
        <begin position="258"/>
        <end position="281"/>
    </location>
</feature>
<proteinExistence type="inferred from homology"/>
<reference evidence="11 12" key="1">
    <citation type="submission" date="2023-03" db="EMBL/GenBank/DDBJ databases">
        <authorList>
            <person name="Pearce D."/>
        </authorList>
    </citation>
    <scope>NUCLEOTIDE SEQUENCE [LARGE SCALE GENOMIC DNA]</scope>
    <source>
        <strain evidence="11">Msz</strain>
    </source>
</reference>
<dbReference type="Proteomes" id="UP001162030">
    <property type="component" value="Chromosome"/>
</dbReference>
<feature type="transmembrane region" description="Helical" evidence="10">
    <location>
        <begin position="123"/>
        <end position="144"/>
    </location>
</feature>
<feature type="transmembrane region" description="Helical" evidence="10">
    <location>
        <begin position="12"/>
        <end position="35"/>
    </location>
</feature>
<sequence>MIKKIFSLARYSFLTGVGILLGFVRELVVSSHFGLSKELDVYIAMGGFFLFLGPQVGNALEMVFISKTAQLDTAAKLTQRLMQGLRVMLVVDVAVVGILLSTASYLVAWIFPGFSEEQRELGVAFVAHLCLAIVFANLAGLIRASLNIMRRFSPGLIAGSIVSVFSIATVVVYGDRYGVRALLYGFICGHAAVLVLNTVMFLRFADFSYRGNKEQRSRLPSFWGPVFLVLLLEAFFQARSMTERGFASTLETGTVSAFFYASTLITLPVSLVVTPLSTVLYPRLAEAFAEDRRRGYSMLKRYGGGLFVFAVIIALIISVASEEIVKVVFLRGRFTPDDASRTAHILSIVSLNLPLLSVTRLIRYSLYSMSNYTAPCVAQVIGWLMMASAGMVLLPRYGIDGLAYSSVLACGSVGLALFASLHLSFLKYDGRQRVVETA</sequence>
<accession>A0ABM9HZE8</accession>
<evidence type="ECO:0000256" key="5">
    <source>
        <dbReference type="ARBA" id="ARBA00022984"/>
    </source>
</evidence>
<name>A0ABM9HZE8_9GAMM</name>
<evidence type="ECO:0008006" key="13">
    <source>
        <dbReference type="Google" id="ProtNLM"/>
    </source>
</evidence>
<evidence type="ECO:0000256" key="2">
    <source>
        <dbReference type="ARBA" id="ARBA00022475"/>
    </source>
</evidence>
<keyword evidence="4" id="KW-0133">Cell shape</keyword>
<dbReference type="InterPro" id="IPR051050">
    <property type="entry name" value="Lipid_II_flippase_MurJ/MviN"/>
</dbReference>
<comment type="function">
    <text evidence="8">Involved in peptidoglycan biosynthesis. Transports lipid-linked peptidoglycan precursors from the inner to the outer leaflet of the cytoplasmic membrane.</text>
</comment>
<dbReference type="EMBL" id="OX458333">
    <property type="protein sequence ID" value="CAI8785273.1"/>
    <property type="molecule type" value="Genomic_DNA"/>
</dbReference>
<dbReference type="InterPro" id="IPR004268">
    <property type="entry name" value="MurJ"/>
</dbReference>
<feature type="transmembrane region" description="Helical" evidence="10">
    <location>
        <begin position="181"/>
        <end position="202"/>
    </location>
</feature>
<feature type="transmembrane region" description="Helical" evidence="10">
    <location>
        <begin position="341"/>
        <end position="362"/>
    </location>
</feature>
<feature type="transmembrane region" description="Helical" evidence="10">
    <location>
        <begin position="156"/>
        <end position="175"/>
    </location>
</feature>